<dbReference type="PROSITE" id="PS50006">
    <property type="entry name" value="FHA_DOMAIN"/>
    <property type="match status" value="1"/>
</dbReference>
<evidence type="ECO:0000313" key="4">
    <source>
        <dbReference type="Proteomes" id="UP000248039"/>
    </source>
</evidence>
<dbReference type="InterPro" id="IPR000253">
    <property type="entry name" value="FHA_dom"/>
</dbReference>
<dbReference type="InterPro" id="IPR008984">
    <property type="entry name" value="SMAD_FHA_dom_sf"/>
</dbReference>
<reference evidence="3 4" key="1">
    <citation type="submission" date="2018-03" db="EMBL/GenBank/DDBJ databases">
        <title>Bioinformatic expansion and discovery of thiopeptide antibiotics.</title>
        <authorList>
            <person name="Schwalen C.J."/>
            <person name="Hudson G.A."/>
            <person name="Mitchell D.A."/>
        </authorList>
    </citation>
    <scope>NUCLEOTIDE SEQUENCE [LARGE SCALE GENOMIC DNA]</scope>
    <source>
        <strain evidence="3 4">ATCC 21389</strain>
    </source>
</reference>
<dbReference type="CDD" id="cd00060">
    <property type="entry name" value="FHA"/>
    <property type="match status" value="1"/>
</dbReference>
<dbReference type="RefSeq" id="WP_110668186.1">
    <property type="nucleotide sequence ID" value="NZ_PYBW01000032.1"/>
</dbReference>
<comment type="caution">
    <text evidence="3">The sequence shown here is derived from an EMBL/GenBank/DDBJ whole genome shotgun (WGS) entry which is preliminary data.</text>
</comment>
<dbReference type="OrthoDB" id="151099at2"/>
<dbReference type="Pfam" id="PF00498">
    <property type="entry name" value="FHA"/>
    <property type="match status" value="1"/>
</dbReference>
<keyword evidence="1" id="KW-0597">Phosphoprotein</keyword>
<dbReference type="AlphaFoldDB" id="A0A2V4NIV4"/>
<sequence length="187" mass="20299">MSAPEFRTDAAVSGLLDRPSEADRERALGMLRQGAGDGRLSHDTFMRRMELVLTARSRGELDSVLADLPADGLLARLALRTVGRLSAFTVRLRDAWHTERLPGLTLPQLGPPALRIGRAPGSDLRLSDASVSRNHAELRRYPHGWTLRDLGSTNGTHVNGHRVTGAVPVRPGDRVTFGNLAFRLAAG</sequence>
<dbReference type="PANTHER" id="PTHR23308">
    <property type="entry name" value="NUCLEAR INHIBITOR OF PROTEIN PHOSPHATASE-1"/>
    <property type="match status" value="1"/>
</dbReference>
<dbReference type="InterPro" id="IPR050923">
    <property type="entry name" value="Cell_Proc_Reg/RNA_Proc"/>
</dbReference>
<feature type="domain" description="FHA" evidence="2">
    <location>
        <begin position="114"/>
        <end position="163"/>
    </location>
</feature>
<gene>
    <name evidence="3" type="ORF">C7C46_10515</name>
</gene>
<evidence type="ECO:0000259" key="2">
    <source>
        <dbReference type="PROSITE" id="PS50006"/>
    </source>
</evidence>
<dbReference type="Pfam" id="PF08044">
    <property type="entry name" value="DUF1707"/>
    <property type="match status" value="1"/>
</dbReference>
<dbReference type="SMART" id="SM00240">
    <property type="entry name" value="FHA"/>
    <property type="match status" value="1"/>
</dbReference>
<dbReference type="Proteomes" id="UP000248039">
    <property type="component" value="Unassembled WGS sequence"/>
</dbReference>
<proteinExistence type="predicted"/>
<evidence type="ECO:0000256" key="1">
    <source>
        <dbReference type="ARBA" id="ARBA00022553"/>
    </source>
</evidence>
<evidence type="ECO:0000313" key="3">
    <source>
        <dbReference type="EMBL" id="PYC82142.1"/>
    </source>
</evidence>
<accession>A0A2V4NIV4</accession>
<protein>
    <submittedName>
        <fullName evidence="3">Peptide-binding protein</fullName>
    </submittedName>
</protein>
<dbReference type="Gene3D" id="2.60.200.20">
    <property type="match status" value="1"/>
</dbReference>
<dbReference type="EMBL" id="PYBW01000032">
    <property type="protein sequence ID" value="PYC82142.1"/>
    <property type="molecule type" value="Genomic_DNA"/>
</dbReference>
<organism evidence="3 4">
    <name type="scientific">Streptomyces tateyamensis</name>
    <dbReference type="NCBI Taxonomy" id="565073"/>
    <lineage>
        <taxon>Bacteria</taxon>
        <taxon>Bacillati</taxon>
        <taxon>Actinomycetota</taxon>
        <taxon>Actinomycetes</taxon>
        <taxon>Kitasatosporales</taxon>
        <taxon>Streptomycetaceae</taxon>
        <taxon>Streptomyces</taxon>
    </lineage>
</organism>
<name>A0A2V4NIV4_9ACTN</name>
<dbReference type="InterPro" id="IPR012551">
    <property type="entry name" value="DUF1707_SHOCT-like"/>
</dbReference>
<dbReference type="SUPFAM" id="SSF49879">
    <property type="entry name" value="SMAD/FHA domain"/>
    <property type="match status" value="1"/>
</dbReference>
<keyword evidence="4" id="KW-1185">Reference proteome</keyword>